<sequence length="1306" mass="139243">MWSLNNITKLVTEQAGSVIKEAGLDSTLNSAKQQLTGQLDKLASSVLVLEPGQAAKPAASDALGELEDAKEELGREQSSRLAAERRLEAIQGELEQAIRMAGQGSGSSEDQEELRRLKDALEASQTQAKTMEAKGRRQYQLLMATKQQLTELETQHLELQAKHTALEQAAQEAQRKLLQLEAEAEQLRRGVESSASGDKAAAQVGTAQQLEELQRGLHQRDERLVQLEAELQGHHANAAALAIAEASKASEVDHAAEALRQQLDAALGDLRKAEEQLSEAAQLRAELGRQHQALQERGVALEREAKRAADAEASRQEAEGRAAAAAVEAEDLQQRLAAEEARHRRQTDELIDTVEELRRQLDVQARAASSGSEMAQRLTVAVGQLESAAALYESSMASSSSFATGLDELLEELANLSGKQSACTRAASPSRPAEAAANGVKPCAGPADAQTHARRRSSGTGSMKPLADAEQELERLRGEVAKLKVCAESATQLRNQLAGRDVELHDWRQRAQRAEQERASAEERLQRLTAQLREAREARDDAGAAAEEARRRAAAELAVAEQRIRELESQLSTSAARVEHGAAEVEALRSRAEEAEVAAAEAARALASLREEAEAANKAAEARYRGLADEKAFLKADVGRLEAEVRRLQAEATEASKSLAEARSRCGEADNARRHMEAEATVLQGRVAELLEQVRELTQQLGEGGEASRAAADAIAAARRDTAHLQGRINELEQQLASKSEALQASERSLAGVKAEVKDWHAKADTAASELSSVRAAHDKAKREVSEKAAALEALRTGSHAEVTLAAQRLSAATQRVAELEATAAAANAAHAEAVSALQHKLTQMEKETVAARTAARQLEQQAVVRSECEAKSAEELASAQAALIKQWQARLEESAARHATAMQETQAELETVRQHAATAEEELAALRAASGDIERLRQKVADFGPLTSRLEADKAAARHAAAEADKARQQLEERVRAMEAEAAERNRKFQMLQRSFKGDLEASRQHLEAVQAQAAEAEREALQQELDAARDAAARLEASLDAQMAAAAEAAGKVAAAEARLAEERAGQAAAVHDGESLRHDFERMVAAAVAAREEEAERRVAAALQREQAAAAEARAAESRAEAAEMAKIELTLALARVDEEGRRSAAAGLATVSSLGRASSFALGERGADSPTFALHGGGAGASVIATPSPADRMLSRQADLLDDLQRRLEEAELAAAVQTRRAVSAESEVAILKEQLAEAQRQVKELTWQIKVAFGGTPAAVGRGPVGVGGAGGGAASGSGAQSAGAMGMLDILGCGANYRRN</sequence>
<feature type="coiled-coil region" evidence="1">
    <location>
        <begin position="466"/>
        <end position="749"/>
    </location>
</feature>
<feature type="coiled-coil region" evidence="1">
    <location>
        <begin position="256"/>
        <end position="360"/>
    </location>
</feature>
<dbReference type="Proteomes" id="UP000075714">
    <property type="component" value="Unassembled WGS sequence"/>
</dbReference>
<evidence type="ECO:0000256" key="1">
    <source>
        <dbReference type="SAM" id="Coils"/>
    </source>
</evidence>
<dbReference type="Gene3D" id="1.10.287.1490">
    <property type="match status" value="2"/>
</dbReference>
<keyword evidence="1" id="KW-0175">Coiled coil</keyword>
<feature type="coiled-coil region" evidence="1">
    <location>
        <begin position="1198"/>
        <end position="1253"/>
    </location>
</feature>
<feature type="coiled-coil region" evidence="1">
    <location>
        <begin position="803"/>
        <end position="1047"/>
    </location>
</feature>
<keyword evidence="4" id="KW-1185">Reference proteome</keyword>
<dbReference type="EMBL" id="LSYV01000015">
    <property type="protein sequence ID" value="KXZ51052.1"/>
    <property type="molecule type" value="Genomic_DNA"/>
</dbReference>
<evidence type="ECO:0000313" key="4">
    <source>
        <dbReference type="Proteomes" id="UP000075714"/>
    </source>
</evidence>
<name>A0A150GMU5_GONPE</name>
<feature type="coiled-coil region" evidence="1">
    <location>
        <begin position="1095"/>
        <end position="1126"/>
    </location>
</feature>
<reference evidence="4" key="1">
    <citation type="journal article" date="2016" name="Nat. Commun.">
        <title>The Gonium pectorale genome demonstrates co-option of cell cycle regulation during the evolution of multicellularity.</title>
        <authorList>
            <person name="Hanschen E.R."/>
            <person name="Marriage T.N."/>
            <person name="Ferris P.J."/>
            <person name="Hamaji T."/>
            <person name="Toyoda A."/>
            <person name="Fujiyama A."/>
            <person name="Neme R."/>
            <person name="Noguchi H."/>
            <person name="Minakuchi Y."/>
            <person name="Suzuki M."/>
            <person name="Kawai-Toyooka H."/>
            <person name="Smith D.R."/>
            <person name="Sparks H."/>
            <person name="Anderson J."/>
            <person name="Bakaric R."/>
            <person name="Luria V."/>
            <person name="Karger A."/>
            <person name="Kirschner M.W."/>
            <person name="Durand P.M."/>
            <person name="Michod R.E."/>
            <person name="Nozaki H."/>
            <person name="Olson B.J."/>
        </authorList>
    </citation>
    <scope>NUCLEOTIDE SEQUENCE [LARGE SCALE GENOMIC DNA]</scope>
    <source>
        <strain evidence="4">NIES-2863</strain>
    </source>
</reference>
<feature type="coiled-coil region" evidence="1">
    <location>
        <begin position="66"/>
        <end position="230"/>
    </location>
</feature>
<comment type="caution">
    <text evidence="3">The sequence shown here is derived from an EMBL/GenBank/DDBJ whole genome shotgun (WGS) entry which is preliminary data.</text>
</comment>
<accession>A0A150GMU5</accession>
<evidence type="ECO:0000313" key="3">
    <source>
        <dbReference type="EMBL" id="KXZ51052.1"/>
    </source>
</evidence>
<dbReference type="PANTHER" id="PTHR19327">
    <property type="entry name" value="GOLGIN"/>
    <property type="match status" value="1"/>
</dbReference>
<protein>
    <submittedName>
        <fullName evidence="3">Uncharacterized protein</fullName>
    </submittedName>
</protein>
<organism evidence="3 4">
    <name type="scientific">Gonium pectorale</name>
    <name type="common">Green alga</name>
    <dbReference type="NCBI Taxonomy" id="33097"/>
    <lineage>
        <taxon>Eukaryota</taxon>
        <taxon>Viridiplantae</taxon>
        <taxon>Chlorophyta</taxon>
        <taxon>core chlorophytes</taxon>
        <taxon>Chlorophyceae</taxon>
        <taxon>CS clade</taxon>
        <taxon>Chlamydomonadales</taxon>
        <taxon>Volvocaceae</taxon>
        <taxon>Gonium</taxon>
    </lineage>
</organism>
<dbReference type="OrthoDB" id="550958at2759"/>
<dbReference type="PANTHER" id="PTHR19327:SF0">
    <property type="entry name" value="GOLGIN SUBFAMILY A MEMBER 4"/>
    <property type="match status" value="1"/>
</dbReference>
<gene>
    <name evidence="3" type="ORF">GPECTOR_14g39</name>
</gene>
<feature type="region of interest" description="Disordered" evidence="2">
    <location>
        <begin position="433"/>
        <end position="466"/>
    </location>
</feature>
<proteinExistence type="predicted"/>
<dbReference type="STRING" id="33097.A0A150GMU5"/>
<dbReference type="SUPFAM" id="SSF90257">
    <property type="entry name" value="Myosin rod fragments"/>
    <property type="match status" value="1"/>
</dbReference>
<evidence type="ECO:0000256" key="2">
    <source>
        <dbReference type="SAM" id="MobiDB-lite"/>
    </source>
</evidence>